<protein>
    <recommendedName>
        <fullName evidence="1">Phage capsid-like C-terminal domain-containing protein</fullName>
    </recommendedName>
</protein>
<dbReference type="InterPro" id="IPR054612">
    <property type="entry name" value="Phage_capsid-like_C"/>
</dbReference>
<dbReference type="Gene3D" id="3.30.2400.10">
    <property type="entry name" value="Major capsid protein gp5"/>
    <property type="match status" value="1"/>
</dbReference>
<proteinExistence type="predicted"/>
<name>A0A8J3JGQ0_9ACTN</name>
<feature type="domain" description="Phage capsid-like C-terminal" evidence="1">
    <location>
        <begin position="45"/>
        <end position="158"/>
    </location>
</feature>
<dbReference type="RefSeq" id="WP_203747332.1">
    <property type="nucleotide sequence ID" value="NZ_BONF01000019.1"/>
</dbReference>
<evidence type="ECO:0000259" key="1">
    <source>
        <dbReference type="Pfam" id="PF05065"/>
    </source>
</evidence>
<dbReference type="Proteomes" id="UP000601223">
    <property type="component" value="Unassembled WGS sequence"/>
</dbReference>
<keyword evidence="3" id="KW-1185">Reference proteome</keyword>
<reference evidence="2 3" key="1">
    <citation type="submission" date="2021-01" db="EMBL/GenBank/DDBJ databases">
        <title>Whole genome shotgun sequence of Catellatospora bangladeshensis NBRC 107357.</title>
        <authorList>
            <person name="Komaki H."/>
            <person name="Tamura T."/>
        </authorList>
    </citation>
    <scope>NUCLEOTIDE SEQUENCE [LARGE SCALE GENOMIC DNA]</scope>
    <source>
        <strain evidence="2 3">NBRC 107357</strain>
    </source>
</reference>
<gene>
    <name evidence="2" type="ORF">Cba03nite_36680</name>
</gene>
<evidence type="ECO:0000313" key="2">
    <source>
        <dbReference type="EMBL" id="GIF82319.1"/>
    </source>
</evidence>
<accession>A0A8J3JGQ0</accession>
<evidence type="ECO:0000313" key="3">
    <source>
        <dbReference type="Proteomes" id="UP000601223"/>
    </source>
</evidence>
<dbReference type="SUPFAM" id="SSF56563">
    <property type="entry name" value="Major capsid protein gp5"/>
    <property type="match status" value="1"/>
</dbReference>
<dbReference type="NCBIfam" id="NF041188">
    <property type="entry name" value="encap_f3"/>
    <property type="match status" value="1"/>
</dbReference>
<organism evidence="2 3">
    <name type="scientific">Catellatospora bangladeshensis</name>
    <dbReference type="NCBI Taxonomy" id="310355"/>
    <lineage>
        <taxon>Bacteria</taxon>
        <taxon>Bacillati</taxon>
        <taxon>Actinomycetota</taxon>
        <taxon>Actinomycetes</taxon>
        <taxon>Micromonosporales</taxon>
        <taxon>Micromonosporaceae</taxon>
        <taxon>Catellatospora</taxon>
    </lineage>
</organism>
<comment type="caution">
    <text evidence="2">The sequence shown here is derived from an EMBL/GenBank/DDBJ whole genome shotgun (WGS) entry which is preliminary data.</text>
</comment>
<dbReference type="AlphaFoldDB" id="A0A8J3JGQ0"/>
<dbReference type="EMBL" id="BONF01000019">
    <property type="protein sequence ID" value="GIF82319.1"/>
    <property type="molecule type" value="Genomic_DNA"/>
</dbReference>
<dbReference type="Pfam" id="PF05065">
    <property type="entry name" value="Phage_capsid"/>
    <property type="match status" value="1"/>
</dbReference>
<sequence length="289" mass="31218">MSTTAVATALSPGEAFARAYAADGEKAEVHFDFTITDAFQPTKDRPRVTVRNLLKKRAADGDEVRFWSESRPPAEEAQTVTESGLRREAAFRFGMSTARVHPIQAWVQIPAELADDLDALAVFVDFRLLVRLATAENQALTIGEHGLLRHPGIAALPYHGDYVAGVMAACNEIEQTGATAHAMIINPHDYYFHLVGKGSLLDDLARNGTLISRTRMVDPGCALVGDFAMAARLLDGGRSVIRIAEPPPGTFAQPGIAVCAEIYEGVAVHLPTHFFHVRPAAIPAQRGGR</sequence>